<organism evidence="9 10">
    <name type="scientific">Elasticomyces elasticus</name>
    <dbReference type="NCBI Taxonomy" id="574655"/>
    <lineage>
        <taxon>Eukaryota</taxon>
        <taxon>Fungi</taxon>
        <taxon>Dikarya</taxon>
        <taxon>Ascomycota</taxon>
        <taxon>Pezizomycotina</taxon>
        <taxon>Dothideomycetes</taxon>
        <taxon>Dothideomycetidae</taxon>
        <taxon>Mycosphaerellales</taxon>
        <taxon>Teratosphaeriaceae</taxon>
        <taxon>Elasticomyces</taxon>
    </lineage>
</organism>
<dbReference type="PANTHER" id="PTHR13296:SF0">
    <property type="entry name" value="PRE-MRNA-SPLICING FACTOR SPF27"/>
    <property type="match status" value="1"/>
</dbReference>
<dbReference type="PANTHER" id="PTHR13296">
    <property type="entry name" value="BCAS2 PROTEIN"/>
    <property type="match status" value="1"/>
</dbReference>
<dbReference type="InterPro" id="IPR008409">
    <property type="entry name" value="SPF27"/>
</dbReference>
<dbReference type="Pfam" id="PF05700">
    <property type="entry name" value="BCAS2"/>
    <property type="match status" value="1"/>
</dbReference>
<feature type="coiled-coil region" evidence="7">
    <location>
        <begin position="123"/>
        <end position="164"/>
    </location>
</feature>
<feature type="compositionally biased region" description="Basic and acidic residues" evidence="8">
    <location>
        <begin position="62"/>
        <end position="81"/>
    </location>
</feature>
<dbReference type="GO" id="GO:0000974">
    <property type="term" value="C:Prp19 complex"/>
    <property type="evidence" value="ECO:0007669"/>
    <property type="project" value="TreeGrafter"/>
</dbReference>
<comment type="subcellular location">
    <subcellularLocation>
        <location evidence="1">Nucleus</location>
    </subcellularLocation>
</comment>
<evidence type="ECO:0000313" key="10">
    <source>
        <dbReference type="Proteomes" id="UP001310594"/>
    </source>
</evidence>
<dbReference type="GO" id="GO:0006397">
    <property type="term" value="P:mRNA processing"/>
    <property type="evidence" value="ECO:0007669"/>
    <property type="project" value="UniProtKB-KW"/>
</dbReference>
<evidence type="ECO:0000313" key="9">
    <source>
        <dbReference type="EMBL" id="KAK5698926.1"/>
    </source>
</evidence>
<keyword evidence="6" id="KW-0539">Nucleus</keyword>
<evidence type="ECO:0000256" key="7">
    <source>
        <dbReference type="SAM" id="Coils"/>
    </source>
</evidence>
<evidence type="ECO:0008006" key="11">
    <source>
        <dbReference type="Google" id="ProtNLM"/>
    </source>
</evidence>
<evidence type="ECO:0000256" key="3">
    <source>
        <dbReference type="ARBA" id="ARBA00022664"/>
    </source>
</evidence>
<comment type="similarity">
    <text evidence="2">Belongs to the SPF27 family.</text>
</comment>
<name>A0AAN7VS10_9PEZI</name>
<gene>
    <name evidence="9" type="ORF">LTR97_006575</name>
</gene>
<keyword evidence="7" id="KW-0175">Coiled coil</keyword>
<evidence type="ECO:0000256" key="4">
    <source>
        <dbReference type="ARBA" id="ARBA00022728"/>
    </source>
</evidence>
<evidence type="ECO:0000256" key="1">
    <source>
        <dbReference type="ARBA" id="ARBA00004123"/>
    </source>
</evidence>
<keyword evidence="5" id="KW-0508">mRNA splicing</keyword>
<feature type="region of interest" description="Disordered" evidence="8">
    <location>
        <begin position="62"/>
        <end position="92"/>
    </location>
</feature>
<accession>A0AAN7VS10</accession>
<dbReference type="EMBL" id="JAVRQU010000009">
    <property type="protein sequence ID" value="KAK5698926.1"/>
    <property type="molecule type" value="Genomic_DNA"/>
</dbReference>
<evidence type="ECO:0000256" key="5">
    <source>
        <dbReference type="ARBA" id="ARBA00023187"/>
    </source>
</evidence>
<reference evidence="9" key="1">
    <citation type="submission" date="2023-08" db="EMBL/GenBank/DDBJ databases">
        <title>Black Yeasts Isolated from many extreme environments.</title>
        <authorList>
            <person name="Coleine C."/>
            <person name="Stajich J.E."/>
            <person name="Selbmann L."/>
        </authorList>
    </citation>
    <scope>NUCLEOTIDE SEQUENCE</scope>
    <source>
        <strain evidence="9">CCFEE 5810</strain>
    </source>
</reference>
<dbReference type="GO" id="GO:0071013">
    <property type="term" value="C:catalytic step 2 spliceosome"/>
    <property type="evidence" value="ECO:0007669"/>
    <property type="project" value="TreeGrafter"/>
</dbReference>
<comment type="caution">
    <text evidence="9">The sequence shown here is derived from an EMBL/GenBank/DDBJ whole genome shotgun (WGS) entry which is preliminary data.</text>
</comment>
<proteinExistence type="inferred from homology"/>
<protein>
    <recommendedName>
        <fullName evidence="11">BCAS2 family protein</fullName>
    </recommendedName>
</protein>
<evidence type="ECO:0000256" key="8">
    <source>
        <dbReference type="SAM" id="MobiDB-lite"/>
    </source>
</evidence>
<keyword evidence="4" id="KW-0747">Spliceosome</keyword>
<keyword evidence="3" id="KW-0507">mRNA processing</keyword>
<evidence type="ECO:0000256" key="6">
    <source>
        <dbReference type="ARBA" id="ARBA00023242"/>
    </source>
</evidence>
<dbReference type="Proteomes" id="UP001310594">
    <property type="component" value="Unassembled WGS sequence"/>
</dbReference>
<dbReference type="AlphaFoldDB" id="A0AAN7VS10"/>
<evidence type="ECO:0000256" key="2">
    <source>
        <dbReference type="ARBA" id="ARBA00010788"/>
    </source>
</evidence>
<dbReference type="GO" id="GO:0071011">
    <property type="term" value="C:precatalytic spliceosome"/>
    <property type="evidence" value="ECO:0007669"/>
    <property type="project" value="TreeGrafter"/>
</dbReference>
<sequence length="207" mass="22598">MPLTQPPPSMALPFIDAPPTATALAAAEALVQADLPDTSELHPSLPTRRAIQFSDLIESEHSRLASESQKEEGIDLSRYEVPEPPSASASKEEWTAALQQAQTSAAYLSLRSTNLALLETYGRNAWLVGNSQLENELKALEREVEEGKLELEAVEQARRAMQENAGGELKGLEDGWRGGVGRMIEVLVAGERVKGEILERRRMRAAA</sequence>
<dbReference type="GO" id="GO:0008380">
    <property type="term" value="P:RNA splicing"/>
    <property type="evidence" value="ECO:0007669"/>
    <property type="project" value="UniProtKB-KW"/>
</dbReference>